<name>A0A1H9NP03_9PSEU</name>
<accession>A0A1H9NP03</accession>
<reference evidence="2" key="1">
    <citation type="submission" date="2016-10" db="EMBL/GenBank/DDBJ databases">
        <authorList>
            <person name="Varghese N."/>
            <person name="Submissions S."/>
        </authorList>
    </citation>
    <scope>NUCLEOTIDE SEQUENCE [LARGE SCALE GENOMIC DNA]</scope>
    <source>
        <strain evidence="2">DSM 44260</strain>
    </source>
</reference>
<keyword evidence="2" id="KW-1185">Reference proteome</keyword>
<dbReference type="STRING" id="155974.SAMN04487818_10357"/>
<evidence type="ECO:0000313" key="1">
    <source>
        <dbReference type="EMBL" id="SER37631.1"/>
    </source>
</evidence>
<gene>
    <name evidence="1" type="ORF">SAMN04487818_10357</name>
</gene>
<dbReference type="RefSeq" id="WP_092775539.1">
    <property type="nucleotide sequence ID" value="NZ_FOGI01000003.1"/>
</dbReference>
<dbReference type="AlphaFoldDB" id="A0A1H9NP03"/>
<protein>
    <submittedName>
        <fullName evidence="1">Uncharacterized protein</fullName>
    </submittedName>
</protein>
<proteinExistence type="predicted"/>
<evidence type="ECO:0000313" key="2">
    <source>
        <dbReference type="Proteomes" id="UP000199051"/>
    </source>
</evidence>
<sequence length="84" mass="8913">MTTTATARAHGVEATVHPGGILSSLSITTSALRRPDLATLIFTVVDQATAEANHRIHHLLNGVDPTLLGLPATEPPTPQTWRVQ</sequence>
<dbReference type="Proteomes" id="UP000199051">
    <property type="component" value="Unassembled WGS sequence"/>
</dbReference>
<dbReference type="EMBL" id="FOGI01000003">
    <property type="protein sequence ID" value="SER37631.1"/>
    <property type="molecule type" value="Genomic_DNA"/>
</dbReference>
<organism evidence="1 2">
    <name type="scientific">Actinokineospora terrae</name>
    <dbReference type="NCBI Taxonomy" id="155974"/>
    <lineage>
        <taxon>Bacteria</taxon>
        <taxon>Bacillati</taxon>
        <taxon>Actinomycetota</taxon>
        <taxon>Actinomycetes</taxon>
        <taxon>Pseudonocardiales</taxon>
        <taxon>Pseudonocardiaceae</taxon>
        <taxon>Actinokineospora</taxon>
    </lineage>
</organism>